<keyword evidence="3" id="KW-1185">Reference proteome</keyword>
<reference evidence="2 3" key="1">
    <citation type="journal article" name="Nat. Commun.">
        <title>Undinarchaeota illuminate DPANN phylogeny and the impact of gene transfer on archaeal evolution.</title>
        <authorList>
            <person name="Dombrowski N."/>
            <person name="Williams T.A."/>
            <person name="Sun J."/>
            <person name="Woodcroft B.J."/>
            <person name="Lee J.H."/>
            <person name="Minh B.Q."/>
            <person name="Rinke C."/>
            <person name="Spang A."/>
        </authorList>
    </citation>
    <scope>NUCLEOTIDE SEQUENCE [LARGE SCALE GENOMIC DNA]</scope>
    <source>
        <strain evidence="2">MAG_bin17</strain>
    </source>
</reference>
<dbReference type="Proteomes" id="UP000604391">
    <property type="component" value="Unassembled WGS sequence"/>
</dbReference>
<evidence type="ECO:0000313" key="2">
    <source>
        <dbReference type="EMBL" id="HIJ99405.1"/>
    </source>
</evidence>
<organism evidence="2 3">
    <name type="scientific">Candidatus Undinarchaeum marinum</name>
    <dbReference type="NCBI Taxonomy" id="2756141"/>
    <lineage>
        <taxon>Archaea</taxon>
        <taxon>Candidatus Undinarchaeota</taxon>
        <taxon>Candidatus Undinarchaeia</taxon>
        <taxon>Candidatus Undinarchaeales</taxon>
        <taxon>Candidatus Undinarchaeaceae</taxon>
        <taxon>Candidatus Undinarchaeum</taxon>
    </lineage>
</organism>
<protein>
    <submittedName>
        <fullName evidence="2">Uncharacterized protein</fullName>
    </submittedName>
</protein>
<sequence length="156" mass="16961">MVEFKTIKSEEIQFGNNNFIEVARKEAVAEEGSNEFVAISRGYYAPDGGKRFKKSFAVPLSPEVVDFICTKVKELAGEISVADTAPAEESAAEEAPVEETEAEEAPAEAVEEVSEETTEAEEVVPEEPAAEPVEEASEEETTEAEEPAEDEEEKAE</sequence>
<dbReference type="AlphaFoldDB" id="A0A832XHG1"/>
<gene>
    <name evidence="2" type="ORF">H1011_01105</name>
</gene>
<evidence type="ECO:0000313" key="3">
    <source>
        <dbReference type="Proteomes" id="UP000604391"/>
    </source>
</evidence>
<proteinExistence type="predicted"/>
<feature type="region of interest" description="Disordered" evidence="1">
    <location>
        <begin position="80"/>
        <end position="156"/>
    </location>
</feature>
<evidence type="ECO:0000256" key="1">
    <source>
        <dbReference type="SAM" id="MobiDB-lite"/>
    </source>
</evidence>
<comment type="caution">
    <text evidence="2">The sequence shown here is derived from an EMBL/GenBank/DDBJ whole genome shotgun (WGS) entry which is preliminary data.</text>
</comment>
<feature type="compositionally biased region" description="Acidic residues" evidence="1">
    <location>
        <begin position="90"/>
        <end position="156"/>
    </location>
</feature>
<dbReference type="EMBL" id="DVAD01000007">
    <property type="protein sequence ID" value="HIJ99405.1"/>
    <property type="molecule type" value="Genomic_DNA"/>
</dbReference>
<accession>A0A832XHG1</accession>
<name>A0A832XHG1_9ARCH</name>